<evidence type="ECO:0000313" key="1">
    <source>
        <dbReference type="EMBL" id="GMF13271.1"/>
    </source>
</evidence>
<protein>
    <submittedName>
        <fullName evidence="1">Unnamed protein product</fullName>
    </submittedName>
</protein>
<keyword evidence="2" id="KW-1185">Reference proteome</keyword>
<dbReference type="OrthoDB" id="123480at2759"/>
<name>A0A9W6TEB2_9STRA</name>
<proteinExistence type="predicted"/>
<dbReference type="EMBL" id="BSXW01000151">
    <property type="protein sequence ID" value="GMF13271.1"/>
    <property type="molecule type" value="Genomic_DNA"/>
</dbReference>
<organism evidence="1 2">
    <name type="scientific">Phytophthora lilii</name>
    <dbReference type="NCBI Taxonomy" id="2077276"/>
    <lineage>
        <taxon>Eukaryota</taxon>
        <taxon>Sar</taxon>
        <taxon>Stramenopiles</taxon>
        <taxon>Oomycota</taxon>
        <taxon>Peronosporomycetes</taxon>
        <taxon>Peronosporales</taxon>
        <taxon>Peronosporaceae</taxon>
        <taxon>Phytophthora</taxon>
    </lineage>
</organism>
<dbReference type="Proteomes" id="UP001165083">
    <property type="component" value="Unassembled WGS sequence"/>
</dbReference>
<accession>A0A9W6TEB2</accession>
<sequence length="205" mass="23141">MNAGWAVESHLRLFLFQAVKNSIDYSSIPASDYNIFPEYTDCRPNIDNEGIIGEKLALSTDGEDLVAVVPDILKLFPYSRLASCRDHQPTIYNSKSVIQVLFRGYYGGCRVRTVNTTGVYIEDTCTMVRHWVNYGLMLQAPDDIPVCTSRGSSVCIHNYYNSLWEWYTKTDSTPNRAVMILSVFRNRYADSVALSVLPGMVVLQS</sequence>
<comment type="caution">
    <text evidence="1">The sequence shown here is derived from an EMBL/GenBank/DDBJ whole genome shotgun (WGS) entry which is preliminary data.</text>
</comment>
<reference evidence="1" key="1">
    <citation type="submission" date="2023-04" db="EMBL/GenBank/DDBJ databases">
        <title>Phytophthora lilii NBRC 32176.</title>
        <authorList>
            <person name="Ichikawa N."/>
            <person name="Sato H."/>
            <person name="Tonouchi N."/>
        </authorList>
    </citation>
    <scope>NUCLEOTIDE SEQUENCE</scope>
    <source>
        <strain evidence="1">NBRC 32176</strain>
    </source>
</reference>
<evidence type="ECO:0000313" key="2">
    <source>
        <dbReference type="Proteomes" id="UP001165083"/>
    </source>
</evidence>
<dbReference type="AlphaFoldDB" id="A0A9W6TEB2"/>
<gene>
    <name evidence="1" type="ORF">Plil01_000376200</name>
</gene>